<keyword evidence="1" id="KW-0472">Membrane</keyword>
<dbReference type="OrthoDB" id="7022691at2"/>
<gene>
    <name evidence="2" type="ORF">PS417_09885</name>
</gene>
<evidence type="ECO:0000256" key="1">
    <source>
        <dbReference type="SAM" id="Phobius"/>
    </source>
</evidence>
<name>A0A1N7U7P1_9PSED</name>
<dbReference type="Proteomes" id="UP000027308">
    <property type="component" value="Chromosome"/>
</dbReference>
<dbReference type="EMBL" id="CP007637">
    <property type="protein sequence ID" value="AIB35874.1"/>
    <property type="molecule type" value="Genomic_DNA"/>
</dbReference>
<keyword evidence="1" id="KW-1133">Transmembrane helix</keyword>
<dbReference type="AlphaFoldDB" id="A0A1N7U7P1"/>
<evidence type="ECO:0000313" key="3">
    <source>
        <dbReference type="Proteomes" id="UP000027308"/>
    </source>
</evidence>
<proteinExistence type="predicted"/>
<accession>A0A1N7U7P1</accession>
<reference evidence="2 3" key="1">
    <citation type="submission" date="2014-05" db="EMBL/GenBank/DDBJ databases">
        <title>Pseudomonas simiae WCS417.</title>
        <authorList>
            <person name="Berendsen R.L."/>
        </authorList>
    </citation>
    <scope>NUCLEOTIDE SEQUENCE [LARGE SCALE GENOMIC DNA]</scope>
    <source>
        <strain evidence="2 3">WCS417</strain>
    </source>
</reference>
<protein>
    <recommendedName>
        <fullName evidence="4">DUF4760 domain-containing protein</fullName>
    </recommendedName>
</protein>
<organism evidence="2 3">
    <name type="scientific">Pseudomonas simiae</name>
    <dbReference type="NCBI Taxonomy" id="321846"/>
    <lineage>
        <taxon>Bacteria</taxon>
        <taxon>Pseudomonadati</taxon>
        <taxon>Pseudomonadota</taxon>
        <taxon>Gammaproteobacteria</taxon>
        <taxon>Pseudomonadales</taxon>
        <taxon>Pseudomonadaceae</taxon>
        <taxon>Pseudomonas</taxon>
    </lineage>
</organism>
<sequence length="185" mass="20394">MAGSVWEALSAIGTLAAVVVALWFSVQSMRASSRIETDRAQLVAAKMLSPISALERKVSYLFTWFAFNNEDPPDQYLSVLRGIQELDVMAKAISIDDLYPLLHLDNHAAKRAARALGLVQTFSSDANAMLSHHSWSIVEGREIHRKRWIAMLSEIQDHLIVAVKACDLAAATGAPRPTSEEIHSE</sequence>
<dbReference type="RefSeq" id="WP_010211473.1">
    <property type="nucleotide sequence ID" value="NZ_CP007637.1"/>
</dbReference>
<evidence type="ECO:0008006" key="4">
    <source>
        <dbReference type="Google" id="ProtNLM"/>
    </source>
</evidence>
<evidence type="ECO:0000313" key="2">
    <source>
        <dbReference type="EMBL" id="AIB35874.1"/>
    </source>
</evidence>
<feature type="transmembrane region" description="Helical" evidence="1">
    <location>
        <begin position="6"/>
        <end position="26"/>
    </location>
</feature>
<keyword evidence="1" id="KW-0812">Transmembrane</keyword>